<dbReference type="AlphaFoldDB" id="A0A7Z7CX98"/>
<dbReference type="CDD" id="cd00501">
    <property type="entry name" value="Peptidase_C15"/>
    <property type="match status" value="1"/>
</dbReference>
<comment type="similarity">
    <text evidence="1">Belongs to the peptidase C15 family.</text>
</comment>
<evidence type="ECO:0000256" key="6">
    <source>
        <dbReference type="PROSITE-ProRule" id="PRU10077"/>
    </source>
</evidence>
<evidence type="ECO:0000313" key="8">
    <source>
        <dbReference type="Proteomes" id="UP000198702"/>
    </source>
</evidence>
<keyword evidence="4" id="KW-0378">Hydrolase</keyword>
<dbReference type="Pfam" id="PF01470">
    <property type="entry name" value="Peptidase_C15"/>
    <property type="match status" value="1"/>
</dbReference>
<dbReference type="NCBIfam" id="TIGR00504">
    <property type="entry name" value="pyro_pdase"/>
    <property type="match status" value="1"/>
</dbReference>
<evidence type="ECO:0000313" key="7">
    <source>
        <dbReference type="EMBL" id="SFI39772.1"/>
    </source>
</evidence>
<dbReference type="InterPro" id="IPR000816">
    <property type="entry name" value="Peptidase_C15"/>
</dbReference>
<protein>
    <recommendedName>
        <fullName evidence="6">Pyroglutamyl-peptidase I</fullName>
        <ecNumber evidence="6">3.4.19.3</ecNumber>
    </recommendedName>
</protein>
<proteinExistence type="inferred from homology"/>
<dbReference type="InterPro" id="IPR016125">
    <property type="entry name" value="Peptidase_C15-like"/>
</dbReference>
<dbReference type="GO" id="GO:0006508">
    <property type="term" value="P:proteolysis"/>
    <property type="evidence" value="ECO:0007669"/>
    <property type="project" value="UniProtKB-KW"/>
</dbReference>
<dbReference type="NCBIfam" id="NF009676">
    <property type="entry name" value="PRK13197.1"/>
    <property type="match status" value="1"/>
</dbReference>
<evidence type="ECO:0000256" key="2">
    <source>
        <dbReference type="ARBA" id="ARBA00022490"/>
    </source>
</evidence>
<reference evidence="7 8" key="1">
    <citation type="submission" date="2016-10" db="EMBL/GenBank/DDBJ databases">
        <authorList>
            <person name="Varghese N."/>
            <person name="Submissions S."/>
        </authorList>
    </citation>
    <scope>NUCLEOTIDE SEQUENCE [LARGE SCALE GENOMIC DNA]</scope>
    <source>
        <strain evidence="7 8">UNC380MFSha3.1</strain>
    </source>
</reference>
<dbReference type="PANTHER" id="PTHR23402">
    <property type="entry name" value="PROTEASE FAMILY C15 PYROGLUTAMYL-PEPTIDASE I-RELATED"/>
    <property type="match status" value="1"/>
</dbReference>
<dbReference type="GO" id="GO:0016920">
    <property type="term" value="F:pyroglutamyl-peptidase activity"/>
    <property type="evidence" value="ECO:0007669"/>
    <property type="project" value="UniProtKB-EC"/>
</dbReference>
<comment type="catalytic activity">
    <reaction evidence="6">
        <text>Release of an N-terminal pyroglutamyl group from a polypeptide, the second amino acid generally not being Pro.</text>
        <dbReference type="EC" id="3.4.19.3"/>
    </reaction>
</comment>
<dbReference type="InterPro" id="IPR036440">
    <property type="entry name" value="Peptidase_C15-like_sf"/>
</dbReference>
<feature type="active site" evidence="6">
    <location>
        <position position="143"/>
    </location>
</feature>
<dbReference type="Gene3D" id="3.40.630.20">
    <property type="entry name" value="Peptidase C15, pyroglutamyl peptidase I-like"/>
    <property type="match status" value="1"/>
</dbReference>
<dbReference type="EC" id="3.4.19.3" evidence="6"/>
<dbReference type="RefSeq" id="WP_028496072.1">
    <property type="nucleotide sequence ID" value="NZ_FOQZ01000001.1"/>
</dbReference>
<keyword evidence="2" id="KW-0963">Cytoplasm</keyword>
<keyword evidence="5" id="KW-0788">Thiol protease</keyword>
<dbReference type="PRINTS" id="PR00706">
    <property type="entry name" value="PYROGLUPTASE"/>
</dbReference>
<dbReference type="PROSITE" id="PS01334">
    <property type="entry name" value="PYRASE_CYS"/>
    <property type="match status" value="1"/>
</dbReference>
<organism evidence="7 8">
    <name type="scientific">Microbacterium saccharophilum</name>
    <dbReference type="NCBI Taxonomy" id="1213358"/>
    <lineage>
        <taxon>Bacteria</taxon>
        <taxon>Bacillati</taxon>
        <taxon>Actinomycetota</taxon>
        <taxon>Actinomycetes</taxon>
        <taxon>Micrococcales</taxon>
        <taxon>Microbacteriaceae</taxon>
        <taxon>Microbacterium</taxon>
    </lineage>
</organism>
<dbReference type="PIRSF" id="PIRSF015592">
    <property type="entry name" value="Prld-crbxl_pptds"/>
    <property type="match status" value="1"/>
</dbReference>
<gene>
    <name evidence="7" type="ORF">SAMN04487751_1613</name>
</gene>
<accession>A0A7Z7CX98</accession>
<sequence>MTTVLLTGFQPFGGDAANPSGEAVQLVASGWDGPATLIAAVLPVTFAGAAARLRDLIAEHRPDVVLATGLAGGRAAIGVERIAVNLIDARIPDNAGAQPVDEPSIPGAPPAAFATLPVKAVAAAIRDAGIPAEVSHTAGTFVCNHVFFTALSAVAPGTRAGFVHVPWAVGQAPGDEPELPLGDIARALRVALDVTLAGAPETRSPAGTLH</sequence>
<name>A0A7Z7CX98_9MICO</name>
<dbReference type="SUPFAM" id="SSF53182">
    <property type="entry name" value="Pyrrolidone carboxyl peptidase (pyroglutamate aminopeptidase)"/>
    <property type="match status" value="1"/>
</dbReference>
<keyword evidence="3" id="KW-0645">Protease</keyword>
<dbReference type="EMBL" id="FOQZ01000001">
    <property type="protein sequence ID" value="SFI39772.1"/>
    <property type="molecule type" value="Genomic_DNA"/>
</dbReference>
<evidence type="ECO:0000256" key="3">
    <source>
        <dbReference type="ARBA" id="ARBA00022670"/>
    </source>
</evidence>
<dbReference type="Proteomes" id="UP000198702">
    <property type="component" value="Unassembled WGS sequence"/>
</dbReference>
<dbReference type="InterPro" id="IPR029762">
    <property type="entry name" value="PGP-I_bact-type"/>
</dbReference>
<dbReference type="PANTHER" id="PTHR23402:SF1">
    <property type="entry name" value="PYROGLUTAMYL-PEPTIDASE I"/>
    <property type="match status" value="1"/>
</dbReference>
<evidence type="ECO:0000256" key="5">
    <source>
        <dbReference type="ARBA" id="ARBA00022807"/>
    </source>
</evidence>
<dbReference type="GO" id="GO:0005829">
    <property type="term" value="C:cytosol"/>
    <property type="evidence" value="ECO:0007669"/>
    <property type="project" value="InterPro"/>
</dbReference>
<evidence type="ECO:0000256" key="1">
    <source>
        <dbReference type="ARBA" id="ARBA00006641"/>
    </source>
</evidence>
<dbReference type="InterPro" id="IPR033694">
    <property type="entry name" value="PGPEP1_Cys_AS"/>
</dbReference>
<comment type="caution">
    <text evidence="7">The sequence shown here is derived from an EMBL/GenBank/DDBJ whole genome shotgun (WGS) entry which is preliminary data.</text>
</comment>
<evidence type="ECO:0000256" key="4">
    <source>
        <dbReference type="ARBA" id="ARBA00022801"/>
    </source>
</evidence>